<accession>A0A5B9QGS3</accession>
<evidence type="ECO:0000313" key="3">
    <source>
        <dbReference type="Proteomes" id="UP000323917"/>
    </source>
</evidence>
<reference evidence="2 3" key="1">
    <citation type="submission" date="2019-08" db="EMBL/GenBank/DDBJ databases">
        <title>Deep-cultivation of Planctomycetes and their phenomic and genomic characterization uncovers novel biology.</title>
        <authorList>
            <person name="Wiegand S."/>
            <person name="Jogler M."/>
            <person name="Boedeker C."/>
            <person name="Pinto D."/>
            <person name="Vollmers J."/>
            <person name="Rivas-Marin E."/>
            <person name="Kohn T."/>
            <person name="Peeters S.H."/>
            <person name="Heuer A."/>
            <person name="Rast P."/>
            <person name="Oberbeckmann S."/>
            <person name="Bunk B."/>
            <person name="Jeske O."/>
            <person name="Meyerdierks A."/>
            <person name="Storesund J.E."/>
            <person name="Kallscheuer N."/>
            <person name="Luecker S."/>
            <person name="Lage O.M."/>
            <person name="Pohl T."/>
            <person name="Merkel B.J."/>
            <person name="Hornburger P."/>
            <person name="Mueller R.-W."/>
            <person name="Bruemmer F."/>
            <person name="Labrenz M."/>
            <person name="Spormann A.M."/>
            <person name="Op den Camp H."/>
            <person name="Overmann J."/>
            <person name="Amann R."/>
            <person name="Jetten M.S.M."/>
            <person name="Mascher T."/>
            <person name="Medema M.H."/>
            <person name="Devos D.P."/>
            <person name="Kaster A.-K."/>
            <person name="Ovreas L."/>
            <person name="Rohde M."/>
            <person name="Galperin M.Y."/>
            <person name="Jogler C."/>
        </authorList>
    </citation>
    <scope>NUCLEOTIDE SEQUENCE [LARGE SCALE GENOMIC DNA]</scope>
    <source>
        <strain evidence="2 3">Pr1d</strain>
    </source>
</reference>
<keyword evidence="3" id="KW-1185">Reference proteome</keyword>
<dbReference type="KEGG" id="bgok:Pr1d_41380"/>
<evidence type="ECO:0000313" key="2">
    <source>
        <dbReference type="EMBL" id="QEG36802.1"/>
    </source>
</evidence>
<dbReference type="RefSeq" id="WP_148075112.1">
    <property type="nucleotide sequence ID" value="NZ_CP042913.1"/>
</dbReference>
<gene>
    <name evidence="2" type="ORF">Pr1d_41380</name>
</gene>
<dbReference type="OrthoDB" id="292608at2"/>
<dbReference type="EMBL" id="CP042913">
    <property type="protein sequence ID" value="QEG36802.1"/>
    <property type="molecule type" value="Genomic_DNA"/>
</dbReference>
<name>A0A5B9QGS3_9BACT</name>
<sequence>MSERERWIVYPLLLFALGAAVRDKLMQQVVSKEIRCESLQIVDQQDPDITLAELSFKKAVDNDPTQLSDRVGALVLKDSDGNIVCDIATDVLVGRLIARQLLVVDPQLRPLVVAATEAQPTLSLRGTDPAVSYRGVIYLNNQSLQARPLQKANPPETPQPPLQPNAE</sequence>
<protein>
    <submittedName>
        <fullName evidence="2">Uncharacterized protein</fullName>
    </submittedName>
</protein>
<organism evidence="2 3">
    <name type="scientific">Bythopirellula goksoeyrii</name>
    <dbReference type="NCBI Taxonomy" id="1400387"/>
    <lineage>
        <taxon>Bacteria</taxon>
        <taxon>Pseudomonadati</taxon>
        <taxon>Planctomycetota</taxon>
        <taxon>Planctomycetia</taxon>
        <taxon>Pirellulales</taxon>
        <taxon>Lacipirellulaceae</taxon>
        <taxon>Bythopirellula</taxon>
    </lineage>
</organism>
<feature type="region of interest" description="Disordered" evidence="1">
    <location>
        <begin position="146"/>
        <end position="167"/>
    </location>
</feature>
<feature type="compositionally biased region" description="Pro residues" evidence="1">
    <location>
        <begin position="155"/>
        <end position="167"/>
    </location>
</feature>
<dbReference type="AlphaFoldDB" id="A0A5B9QGS3"/>
<proteinExistence type="predicted"/>
<dbReference type="Proteomes" id="UP000323917">
    <property type="component" value="Chromosome"/>
</dbReference>
<evidence type="ECO:0000256" key="1">
    <source>
        <dbReference type="SAM" id="MobiDB-lite"/>
    </source>
</evidence>